<comment type="caution">
    <text evidence="5">The sequence shown here is derived from an EMBL/GenBank/DDBJ whole genome shotgun (WGS) entry which is preliminary data.</text>
</comment>
<keyword evidence="1" id="KW-0805">Transcription regulation</keyword>
<evidence type="ECO:0000313" key="5">
    <source>
        <dbReference type="EMBL" id="TPV41652.1"/>
    </source>
</evidence>
<dbReference type="Gene3D" id="3.40.50.2300">
    <property type="match status" value="1"/>
</dbReference>
<feature type="domain" description="HTH luxR-type" evidence="4">
    <location>
        <begin position="138"/>
        <end position="203"/>
    </location>
</feature>
<evidence type="ECO:0000256" key="1">
    <source>
        <dbReference type="ARBA" id="ARBA00023015"/>
    </source>
</evidence>
<dbReference type="PRINTS" id="PR00038">
    <property type="entry name" value="HTHLUXR"/>
</dbReference>
<evidence type="ECO:0000256" key="2">
    <source>
        <dbReference type="ARBA" id="ARBA00023125"/>
    </source>
</evidence>
<dbReference type="CDD" id="cd06170">
    <property type="entry name" value="LuxR_C_like"/>
    <property type="match status" value="1"/>
</dbReference>
<gene>
    <name evidence="5" type="ORF">FJW02_02955</name>
</gene>
<sequence>MRGDIMFTVTVMDSDQWIAQGINCYFSEKHIRVRLVEQEEFDVALRIAAGSNVVISELCAFGRDVQAVTELLVSLRRVSPNTRLIILTDMREKAVISHVLSRLPGVCVLSKRSDILQLAGEVFGYAVGPQVQEEALTVRNNKEALTAREFGLLRLLATQRSLTDIGHRLQLSVKTISQHRKNIMLKLGCRTSVELSPRLKRMGFGRRTA</sequence>
<proteinExistence type="predicted"/>
<dbReference type="PANTHER" id="PTHR44688:SF16">
    <property type="entry name" value="DNA-BINDING TRANSCRIPTIONAL ACTIVATOR DEVR_DOSR"/>
    <property type="match status" value="1"/>
</dbReference>
<organism evidence="5 6">
    <name type="scientific">Pantoea eucalypti</name>
    <dbReference type="NCBI Taxonomy" id="470933"/>
    <lineage>
        <taxon>Bacteria</taxon>
        <taxon>Pseudomonadati</taxon>
        <taxon>Pseudomonadota</taxon>
        <taxon>Gammaproteobacteria</taxon>
        <taxon>Enterobacterales</taxon>
        <taxon>Erwiniaceae</taxon>
        <taxon>Pantoea</taxon>
    </lineage>
</organism>
<dbReference type="EMBL" id="VHJB01000032">
    <property type="protein sequence ID" value="TPV41652.1"/>
    <property type="molecule type" value="Genomic_DNA"/>
</dbReference>
<keyword evidence="3" id="KW-0804">Transcription</keyword>
<dbReference type="PROSITE" id="PS50043">
    <property type="entry name" value="HTH_LUXR_2"/>
    <property type="match status" value="1"/>
</dbReference>
<dbReference type="PANTHER" id="PTHR44688">
    <property type="entry name" value="DNA-BINDING TRANSCRIPTIONAL ACTIVATOR DEVR_DOSR"/>
    <property type="match status" value="1"/>
</dbReference>
<dbReference type="InterPro" id="IPR016032">
    <property type="entry name" value="Sig_transdc_resp-reg_C-effctor"/>
</dbReference>
<evidence type="ECO:0000256" key="3">
    <source>
        <dbReference type="ARBA" id="ARBA00023163"/>
    </source>
</evidence>
<dbReference type="SUPFAM" id="SSF46894">
    <property type="entry name" value="C-terminal effector domain of the bipartite response regulators"/>
    <property type="match status" value="1"/>
</dbReference>
<dbReference type="Proteomes" id="UP000315469">
    <property type="component" value="Unassembled WGS sequence"/>
</dbReference>
<keyword evidence="6" id="KW-1185">Reference proteome</keyword>
<protein>
    <submittedName>
        <fullName evidence="5">Response regulator transcription factor</fullName>
    </submittedName>
</protein>
<keyword evidence="2" id="KW-0238">DNA-binding</keyword>
<dbReference type="SMART" id="SM00421">
    <property type="entry name" value="HTH_LUXR"/>
    <property type="match status" value="1"/>
</dbReference>
<evidence type="ECO:0000313" key="6">
    <source>
        <dbReference type="Proteomes" id="UP000315469"/>
    </source>
</evidence>
<dbReference type="Pfam" id="PF00196">
    <property type="entry name" value="GerE"/>
    <property type="match status" value="1"/>
</dbReference>
<accession>A0ABY2ZMW1</accession>
<name>A0ABY2ZMW1_9GAMM</name>
<dbReference type="InterPro" id="IPR000792">
    <property type="entry name" value="Tscrpt_reg_LuxR_C"/>
</dbReference>
<reference evidence="5 6" key="1">
    <citation type="submission" date="2019-06" db="EMBL/GenBank/DDBJ databases">
        <title>Taxogenomics and systematics of the genus Pantoea.</title>
        <authorList>
            <person name="Tambong J.T."/>
        </authorList>
    </citation>
    <scope>NUCLEOTIDE SEQUENCE [LARGE SCALE GENOMIC DNA]</scope>
    <source>
        <strain evidence="5 6">LMG 24197</strain>
    </source>
</reference>
<evidence type="ECO:0000259" key="4">
    <source>
        <dbReference type="PROSITE" id="PS50043"/>
    </source>
</evidence>